<evidence type="ECO:0000313" key="1">
    <source>
        <dbReference type="EMBL" id="GIX91278.1"/>
    </source>
</evidence>
<sequence>MFPTIQSSSVRYPMKPHCTLHSSDLCHYTSVSNLLQSSIVRYPMFPTVLYNMQVCLTPCFQPILSSRCGTPMFHYLHSSVCLHRVFPTYTLQSSIVRNCPCFPCTLQYASVPYTMFPTIQSSV</sequence>
<reference evidence="1 2" key="1">
    <citation type="submission" date="2021-06" db="EMBL/GenBank/DDBJ databases">
        <title>Caerostris darwini draft genome.</title>
        <authorList>
            <person name="Kono N."/>
            <person name="Arakawa K."/>
        </authorList>
    </citation>
    <scope>NUCLEOTIDE SEQUENCE [LARGE SCALE GENOMIC DNA]</scope>
</reference>
<dbReference type="EMBL" id="BPLQ01002313">
    <property type="protein sequence ID" value="GIX91278.1"/>
    <property type="molecule type" value="Genomic_DNA"/>
</dbReference>
<dbReference type="Proteomes" id="UP001054837">
    <property type="component" value="Unassembled WGS sequence"/>
</dbReference>
<gene>
    <name evidence="1" type="ORF">CDAR_601711</name>
</gene>
<comment type="caution">
    <text evidence="1">The sequence shown here is derived from an EMBL/GenBank/DDBJ whole genome shotgun (WGS) entry which is preliminary data.</text>
</comment>
<proteinExistence type="predicted"/>
<dbReference type="AlphaFoldDB" id="A0AAV4P5G9"/>
<organism evidence="1 2">
    <name type="scientific">Caerostris darwini</name>
    <dbReference type="NCBI Taxonomy" id="1538125"/>
    <lineage>
        <taxon>Eukaryota</taxon>
        <taxon>Metazoa</taxon>
        <taxon>Ecdysozoa</taxon>
        <taxon>Arthropoda</taxon>
        <taxon>Chelicerata</taxon>
        <taxon>Arachnida</taxon>
        <taxon>Araneae</taxon>
        <taxon>Araneomorphae</taxon>
        <taxon>Entelegynae</taxon>
        <taxon>Araneoidea</taxon>
        <taxon>Araneidae</taxon>
        <taxon>Caerostris</taxon>
    </lineage>
</organism>
<protein>
    <submittedName>
        <fullName evidence="1">Uncharacterized protein</fullName>
    </submittedName>
</protein>
<evidence type="ECO:0000313" key="2">
    <source>
        <dbReference type="Proteomes" id="UP001054837"/>
    </source>
</evidence>
<name>A0AAV4P5G9_9ARAC</name>
<keyword evidence="2" id="KW-1185">Reference proteome</keyword>
<accession>A0AAV4P5G9</accession>